<dbReference type="PANTHER" id="PTHR10196:SF57">
    <property type="entry name" value="XYLULOSE KINASE"/>
    <property type="match status" value="1"/>
</dbReference>
<dbReference type="EMBL" id="CAJVCH010229041">
    <property type="protein sequence ID" value="CAG7732331.1"/>
    <property type="molecule type" value="Genomic_DNA"/>
</dbReference>
<keyword evidence="3 4" id="KW-0418">Kinase</keyword>
<evidence type="ECO:0000256" key="2">
    <source>
        <dbReference type="ARBA" id="ARBA00022679"/>
    </source>
</evidence>
<dbReference type="GO" id="GO:0004856">
    <property type="term" value="F:D-xylulokinase activity"/>
    <property type="evidence" value="ECO:0007669"/>
    <property type="project" value="UniProtKB-UniRule"/>
</dbReference>
<sequence length="551" mass="60607">MEPEKPEAKFYLGFDFGTQSVKATVVDDSLSVVHETGVNFDKDLPEFRTNGGVNRDERNPKIVSAPPIMWVKAVDILLEKLRIEGVAMDQIAGISGAAQQHGTVYWRKGAGEMLRTLDPSRFLHDALAFAFSVPHSPVWMDSSTTDYCDKLENALGGAEELSKLSGSRAYERFSGSQIAKVFHTKRDPYNATERISLISSFACSIFLGDFAPIDYSDGSGMNLLDIRNKTWSLEALKAVTSGSEEDAGILAEKLGVPMPTETVVGPVSNYFVERFGFDPECKVVAFTGDNPSSFAGMCLGPHDIAVSLGTSDTVFLSLDTLPEERFTQGHILINPIASKTEFMALLCFKNGSLTRERIRMRAAEGSWDIFNQLLDSTPRGNFGNIGFFFDLQEIIPKIKAGDHCFNKENSRLPRFTSKEVEVRALIEGQFLAKRVYAERIGCKIKPETRILATGGASSNHIILQVLSDVFNAPVYIQKSVNAADLGACYRVKHALLLQSDPDNVASFGDIVGDKHGFVKLAEPSKDAAQIYDKMTERFALLEDIILQPGTK</sequence>
<dbReference type="GO" id="GO:0005524">
    <property type="term" value="F:ATP binding"/>
    <property type="evidence" value="ECO:0007669"/>
    <property type="project" value="UniProtKB-KW"/>
</dbReference>
<dbReference type="OrthoDB" id="1728974at2759"/>
<keyword evidence="4" id="KW-0547">Nucleotide-binding</keyword>
<dbReference type="Pfam" id="PF00370">
    <property type="entry name" value="FGGY_N"/>
    <property type="match status" value="1"/>
</dbReference>
<comment type="catalytic activity">
    <reaction evidence="4">
        <text>D-xylulose + ATP = D-xylulose 5-phosphate + ADP + H(+)</text>
        <dbReference type="Rhea" id="RHEA:10964"/>
        <dbReference type="ChEBI" id="CHEBI:15378"/>
        <dbReference type="ChEBI" id="CHEBI:17140"/>
        <dbReference type="ChEBI" id="CHEBI:30616"/>
        <dbReference type="ChEBI" id="CHEBI:57737"/>
        <dbReference type="ChEBI" id="CHEBI:456216"/>
        <dbReference type="EC" id="2.7.1.17"/>
    </reaction>
</comment>
<keyword evidence="4" id="KW-0067">ATP-binding</keyword>
<proteinExistence type="inferred from homology"/>
<dbReference type="FunFam" id="3.30.420.40:FF:000118">
    <property type="entry name" value="Xylulose kinase 2"/>
    <property type="match status" value="1"/>
</dbReference>
<dbReference type="GO" id="GO:0042732">
    <property type="term" value="P:D-xylose metabolic process"/>
    <property type="evidence" value="ECO:0007669"/>
    <property type="project" value="UniProtKB-UniRule"/>
</dbReference>
<dbReference type="Pfam" id="PF02782">
    <property type="entry name" value="FGGY_C"/>
    <property type="match status" value="1"/>
</dbReference>
<dbReference type="EC" id="2.7.1.17" evidence="4"/>
<keyword evidence="4" id="KW-0119">Carbohydrate metabolism</keyword>
<name>A0A8J2KBV6_9HEXA</name>
<comment type="caution">
    <text evidence="7">The sequence shown here is derived from an EMBL/GenBank/DDBJ whole genome shotgun (WGS) entry which is preliminary data.</text>
</comment>
<evidence type="ECO:0000256" key="3">
    <source>
        <dbReference type="ARBA" id="ARBA00022777"/>
    </source>
</evidence>
<keyword evidence="8" id="KW-1185">Reference proteome</keyword>
<dbReference type="InterPro" id="IPR018485">
    <property type="entry name" value="FGGY_C"/>
</dbReference>
<keyword evidence="2 4" id="KW-0808">Transferase</keyword>
<dbReference type="CDD" id="cd07776">
    <property type="entry name" value="ASKHA_NBD_FGGY_SpXK-like"/>
    <property type="match status" value="1"/>
</dbReference>
<dbReference type="AlphaFoldDB" id="A0A8J2KBV6"/>
<gene>
    <name evidence="7" type="ORF">AFUS01_LOCUS20853</name>
</gene>
<reference evidence="7" key="1">
    <citation type="submission" date="2021-06" db="EMBL/GenBank/DDBJ databases">
        <authorList>
            <person name="Hodson N. C."/>
            <person name="Mongue J. A."/>
            <person name="Jaron S. K."/>
        </authorList>
    </citation>
    <scope>NUCLEOTIDE SEQUENCE</scope>
</reference>
<organism evidence="7 8">
    <name type="scientific">Allacma fusca</name>
    <dbReference type="NCBI Taxonomy" id="39272"/>
    <lineage>
        <taxon>Eukaryota</taxon>
        <taxon>Metazoa</taxon>
        <taxon>Ecdysozoa</taxon>
        <taxon>Arthropoda</taxon>
        <taxon>Hexapoda</taxon>
        <taxon>Collembola</taxon>
        <taxon>Symphypleona</taxon>
        <taxon>Sminthuridae</taxon>
        <taxon>Allacma</taxon>
    </lineage>
</organism>
<evidence type="ECO:0000256" key="1">
    <source>
        <dbReference type="ARBA" id="ARBA00009156"/>
    </source>
</evidence>
<evidence type="ECO:0000313" key="7">
    <source>
        <dbReference type="EMBL" id="CAG7732331.1"/>
    </source>
</evidence>
<protein>
    <recommendedName>
        <fullName evidence="4">Xylulose kinase</fullName>
        <ecNumber evidence="4">2.7.1.17</ecNumber>
    </recommendedName>
</protein>
<feature type="domain" description="Carbohydrate kinase FGGY N-terminal" evidence="5">
    <location>
        <begin position="138"/>
        <end position="293"/>
    </location>
</feature>
<dbReference type="PIRSF" id="PIRSF000538">
    <property type="entry name" value="GlpK"/>
    <property type="match status" value="1"/>
</dbReference>
<dbReference type="GO" id="GO:0005997">
    <property type="term" value="P:xylulose metabolic process"/>
    <property type="evidence" value="ECO:0007669"/>
    <property type="project" value="UniProtKB-UniRule"/>
</dbReference>
<accession>A0A8J2KBV6</accession>
<dbReference type="InterPro" id="IPR018484">
    <property type="entry name" value="FGGY_N"/>
</dbReference>
<dbReference type="GO" id="GO:0005829">
    <property type="term" value="C:cytosol"/>
    <property type="evidence" value="ECO:0007669"/>
    <property type="project" value="TreeGrafter"/>
</dbReference>
<comment type="similarity">
    <text evidence="1 4">Belongs to the FGGY kinase family.</text>
</comment>
<evidence type="ECO:0000259" key="6">
    <source>
        <dbReference type="Pfam" id="PF02782"/>
    </source>
</evidence>
<dbReference type="InterPro" id="IPR042024">
    <property type="entry name" value="D-XK_euk"/>
</dbReference>
<keyword evidence="4" id="KW-0859">Xylose metabolism</keyword>
<feature type="domain" description="Carbohydrate kinase FGGY C-terminal" evidence="6">
    <location>
        <begin position="305"/>
        <end position="489"/>
    </location>
</feature>
<dbReference type="Proteomes" id="UP000708208">
    <property type="component" value="Unassembled WGS sequence"/>
</dbReference>
<dbReference type="PANTHER" id="PTHR10196">
    <property type="entry name" value="SUGAR KINASE"/>
    <property type="match status" value="1"/>
</dbReference>
<dbReference type="InterPro" id="IPR000577">
    <property type="entry name" value="Carb_kinase_FGGY"/>
</dbReference>
<evidence type="ECO:0000259" key="5">
    <source>
        <dbReference type="Pfam" id="PF00370"/>
    </source>
</evidence>
<evidence type="ECO:0000256" key="4">
    <source>
        <dbReference type="RuleBase" id="RU367058"/>
    </source>
</evidence>
<comment type="function">
    <text evidence="4">Phosphorylates D-xylulose to produce D-xylulose 5-phosphate, a molecule that may play an important role in the regulation of glucose metabolism and lipogenesis.</text>
</comment>
<evidence type="ECO:0000313" key="8">
    <source>
        <dbReference type="Proteomes" id="UP000708208"/>
    </source>
</evidence>